<dbReference type="InterPro" id="IPR015003">
    <property type="entry name" value="DUF1853"/>
</dbReference>
<evidence type="ECO:0000313" key="3">
    <source>
        <dbReference type="Proteomes" id="UP001596030"/>
    </source>
</evidence>
<dbReference type="Pfam" id="PF08907">
    <property type="entry name" value="DUF1853"/>
    <property type="match status" value="1"/>
</dbReference>
<feature type="region of interest" description="Disordered" evidence="1">
    <location>
        <begin position="317"/>
        <end position="340"/>
    </location>
</feature>
<evidence type="ECO:0000313" key="2">
    <source>
        <dbReference type="EMBL" id="MFC4540101.1"/>
    </source>
</evidence>
<name>A0ABV9D462_9GAMM</name>
<gene>
    <name evidence="2" type="ORF">ACFO0U_15135</name>
</gene>
<reference evidence="3" key="1">
    <citation type="journal article" date="2019" name="Int. J. Syst. Evol. Microbiol.">
        <title>The Global Catalogue of Microorganisms (GCM) 10K type strain sequencing project: providing services to taxonomists for standard genome sequencing and annotation.</title>
        <authorList>
            <consortium name="The Broad Institute Genomics Platform"/>
            <consortium name="The Broad Institute Genome Sequencing Center for Infectious Disease"/>
            <person name="Wu L."/>
            <person name="Ma J."/>
        </authorList>
    </citation>
    <scope>NUCLEOTIDE SEQUENCE [LARGE SCALE GENOMIC DNA]</scope>
    <source>
        <strain evidence="3">CGMCC 1.12121</strain>
    </source>
</reference>
<evidence type="ECO:0000256" key="1">
    <source>
        <dbReference type="SAM" id="MobiDB-lite"/>
    </source>
</evidence>
<dbReference type="EMBL" id="JBHSEU010000021">
    <property type="protein sequence ID" value="MFC4540101.1"/>
    <property type="molecule type" value="Genomic_DNA"/>
</dbReference>
<organism evidence="2 3">
    <name type="scientific">Chromohalobacter sarecensis</name>
    <dbReference type="NCBI Taxonomy" id="245294"/>
    <lineage>
        <taxon>Bacteria</taxon>
        <taxon>Pseudomonadati</taxon>
        <taxon>Pseudomonadota</taxon>
        <taxon>Gammaproteobacteria</taxon>
        <taxon>Oceanospirillales</taxon>
        <taxon>Halomonadaceae</taxon>
        <taxon>Chromohalobacter</taxon>
    </lineage>
</organism>
<keyword evidence="3" id="KW-1185">Reference proteome</keyword>
<protein>
    <submittedName>
        <fullName evidence="2">DUF1853 family protein</fullName>
    </submittedName>
</protein>
<feature type="compositionally biased region" description="Basic and acidic residues" evidence="1">
    <location>
        <begin position="331"/>
        <end position="340"/>
    </location>
</feature>
<proteinExistence type="predicted"/>
<dbReference type="Proteomes" id="UP001596030">
    <property type="component" value="Unassembled WGS sequence"/>
</dbReference>
<sequence length="340" mass="37909">MTQAMLDATTSALEDEGAALHHPGVRDLAWLLHAPDIIESAHPGRPTLEELGLGDAAYRKAWLHALDAEPQRLVPYIGTPPQRLGHYHERLWHALLDLAPATRLLATNITIHEAGRTLGELDIIYADAQGHPVHLELAIKYYLGLRDGPGGERHPARWIGPGCADSLARKHTHTRHHQLPLAHHPLAAARLNALGIDPKSLRQRAAMLGMLFYPWPGTIAAPHLASTTAAHGAWLTWRDWPILRNHLPTGTLGAPLRKPHWLALPGVEAYRSLERLEAELEAHFTSASAPRQYHLQAPDGTQRRFFIVPDDWPRSLPLPPTTPITGRNHHHVEDWRTRRA</sequence>
<dbReference type="RefSeq" id="WP_246969054.1">
    <property type="nucleotide sequence ID" value="NZ_JAKGAN010000002.1"/>
</dbReference>
<comment type="caution">
    <text evidence="2">The sequence shown here is derived from an EMBL/GenBank/DDBJ whole genome shotgun (WGS) entry which is preliminary data.</text>
</comment>
<accession>A0ABV9D462</accession>